<dbReference type="PANTHER" id="PTHR11618">
    <property type="entry name" value="TRANSCRIPTION INITIATION FACTOR IIB-RELATED"/>
    <property type="match status" value="1"/>
</dbReference>
<dbReference type="Pfam" id="PF00382">
    <property type="entry name" value="TFIIB"/>
    <property type="match status" value="2"/>
</dbReference>
<dbReference type="InterPro" id="IPR000812">
    <property type="entry name" value="TFIIB"/>
</dbReference>
<dbReference type="Gene3D" id="1.10.472.10">
    <property type="entry name" value="Cyclin-like"/>
    <property type="match status" value="1"/>
</dbReference>
<dbReference type="GO" id="GO:0097550">
    <property type="term" value="C:transcription preinitiation complex"/>
    <property type="evidence" value="ECO:0007669"/>
    <property type="project" value="TreeGrafter"/>
</dbReference>
<evidence type="ECO:0000259" key="3">
    <source>
        <dbReference type="SMART" id="SM00385"/>
    </source>
</evidence>
<dbReference type="PANTHER" id="PTHR11618:SF13">
    <property type="entry name" value="TRANSCRIPTION INITIATION FACTOR IIB"/>
    <property type="match status" value="1"/>
</dbReference>
<dbReference type="PRINTS" id="PR00685">
    <property type="entry name" value="TIFACTORIIB"/>
</dbReference>
<keyword evidence="2" id="KW-0804">Transcription</keyword>
<dbReference type="GO" id="GO:0017025">
    <property type="term" value="F:TBP-class protein binding"/>
    <property type="evidence" value="ECO:0007669"/>
    <property type="project" value="InterPro"/>
</dbReference>
<protein>
    <recommendedName>
        <fullName evidence="3">Cyclin-like domain-containing protein</fullName>
    </recommendedName>
</protein>
<feature type="domain" description="Cyclin-like" evidence="3">
    <location>
        <begin position="123"/>
        <end position="204"/>
    </location>
</feature>
<dbReference type="InterPro" id="IPR036915">
    <property type="entry name" value="Cyclin-like_sf"/>
</dbReference>
<keyword evidence="1" id="KW-0805">Transcription regulation</keyword>
<dbReference type="InterPro" id="IPR013763">
    <property type="entry name" value="Cyclin-like_dom"/>
</dbReference>
<accession>A0A6C0L508</accession>
<evidence type="ECO:0000313" key="4">
    <source>
        <dbReference type="EMBL" id="QHU23548.1"/>
    </source>
</evidence>
<proteinExistence type="predicted"/>
<evidence type="ECO:0000256" key="1">
    <source>
        <dbReference type="ARBA" id="ARBA00023015"/>
    </source>
</evidence>
<reference evidence="4" key="1">
    <citation type="journal article" date="2020" name="Nature">
        <title>Giant virus diversity and host interactions through global metagenomics.</title>
        <authorList>
            <person name="Schulz F."/>
            <person name="Roux S."/>
            <person name="Paez-Espino D."/>
            <person name="Jungbluth S."/>
            <person name="Walsh D.A."/>
            <person name="Denef V.J."/>
            <person name="McMahon K.D."/>
            <person name="Konstantinidis K.T."/>
            <person name="Eloe-Fadrosh E.A."/>
            <person name="Kyrpides N.C."/>
            <person name="Woyke T."/>
        </authorList>
    </citation>
    <scope>NUCLEOTIDE SEQUENCE</scope>
    <source>
        <strain evidence="4">GVMAG-S-ERX555907-94</strain>
    </source>
</reference>
<dbReference type="CDD" id="cd00043">
    <property type="entry name" value="CYCLIN_SF"/>
    <property type="match status" value="1"/>
</dbReference>
<dbReference type="GO" id="GO:0070897">
    <property type="term" value="P:transcription preinitiation complex assembly"/>
    <property type="evidence" value="ECO:0007669"/>
    <property type="project" value="InterPro"/>
</dbReference>
<dbReference type="SUPFAM" id="SSF47954">
    <property type="entry name" value="Cyclin-like"/>
    <property type="match status" value="2"/>
</dbReference>
<dbReference type="SMART" id="SM00385">
    <property type="entry name" value="CYCLIN"/>
    <property type="match status" value="2"/>
</dbReference>
<sequence>MDTFQKHYDYLTTLEKVDEVNVKTCCEKKENHQTNEGVIKCRVCLDIISNITNNPEWRYYGSNDTKNSDPTRCGMPVNDLLPESSVGSSVSFNSNTKTMNQIRKYQQYNQMPYKERSLYKVFCDIQIACKKAHISVKIQEEAKSLYKIVSSTKISRGTNRQGIIAACVYFACKECGVPRSSKEIAEVFDLNVTVMTKGVKKCQETISMNKNNKKRLTTKKSIKPHDFIDRFCNHLKIEEKDVQKIKEICEIAIQHNIIIENTPPSITSGCIYFYVSHHKIDISRKAISDICKISEVTINKCSKRLEENLELFNKIIHNSE</sequence>
<dbReference type="EMBL" id="MN741032">
    <property type="protein sequence ID" value="QHU23548.1"/>
    <property type="molecule type" value="Genomic_DNA"/>
</dbReference>
<dbReference type="InterPro" id="IPR013150">
    <property type="entry name" value="TFIIB_cyclin"/>
</dbReference>
<dbReference type="GO" id="GO:0005634">
    <property type="term" value="C:nucleus"/>
    <property type="evidence" value="ECO:0007669"/>
    <property type="project" value="TreeGrafter"/>
</dbReference>
<evidence type="ECO:0000256" key="2">
    <source>
        <dbReference type="ARBA" id="ARBA00023163"/>
    </source>
</evidence>
<dbReference type="Gene3D" id="1.10.472.170">
    <property type="match status" value="1"/>
</dbReference>
<feature type="domain" description="Cyclin-like" evidence="3">
    <location>
        <begin position="226"/>
        <end position="307"/>
    </location>
</feature>
<organism evidence="4">
    <name type="scientific">viral metagenome</name>
    <dbReference type="NCBI Taxonomy" id="1070528"/>
    <lineage>
        <taxon>unclassified sequences</taxon>
        <taxon>metagenomes</taxon>
        <taxon>organismal metagenomes</taxon>
    </lineage>
</organism>
<dbReference type="AlphaFoldDB" id="A0A6C0L508"/>
<name>A0A6C0L508_9ZZZZ</name>